<evidence type="ECO:0000313" key="2">
    <source>
        <dbReference type="Proteomes" id="UP000002008"/>
    </source>
</evidence>
<dbReference type="PATRIC" id="fig|324602.8.peg.3549"/>
<dbReference type="EnsemblBacteria" id="ABY36341">
    <property type="protein sequence ID" value="ABY36341"/>
    <property type="gene ID" value="Caur_3144"/>
</dbReference>
<dbReference type="RefSeq" id="WP_012258994.1">
    <property type="nucleotide sequence ID" value="NC_010175.1"/>
</dbReference>
<dbReference type="STRING" id="324602.Caur_3144"/>
<proteinExistence type="predicted"/>
<sequence>MNTTRQPSLYTIRLRGKLDREQAAWFPELTHTDDEDGNTLLTGELPDQSALMGILFRAHNLNLKILCVKLKVPVERDNNG</sequence>
<dbReference type="AlphaFoldDB" id="A9WHL5"/>
<evidence type="ECO:0000313" key="1">
    <source>
        <dbReference type="EMBL" id="ABY36341.1"/>
    </source>
</evidence>
<protein>
    <submittedName>
        <fullName evidence="1">Uncharacterized protein</fullName>
    </submittedName>
</protein>
<accession>A9WHL5</accession>
<gene>
    <name evidence="1" type="ordered locus">Caur_3144</name>
</gene>
<dbReference type="Proteomes" id="UP000002008">
    <property type="component" value="Chromosome"/>
</dbReference>
<organism evidence="1 2">
    <name type="scientific">Chloroflexus aurantiacus (strain ATCC 29366 / DSM 635 / J-10-fl)</name>
    <dbReference type="NCBI Taxonomy" id="324602"/>
    <lineage>
        <taxon>Bacteria</taxon>
        <taxon>Bacillati</taxon>
        <taxon>Chloroflexota</taxon>
        <taxon>Chloroflexia</taxon>
        <taxon>Chloroflexales</taxon>
        <taxon>Chloroflexineae</taxon>
        <taxon>Chloroflexaceae</taxon>
        <taxon>Chloroflexus</taxon>
    </lineage>
</organism>
<keyword evidence="2" id="KW-1185">Reference proteome</keyword>
<name>A9WHL5_CHLAA</name>
<dbReference type="KEGG" id="cau:Caur_3144"/>
<reference evidence="2" key="1">
    <citation type="journal article" date="2011" name="BMC Genomics">
        <title>Complete genome sequence of the filamentous anoxygenic phototrophic bacterium Chloroflexus aurantiacus.</title>
        <authorList>
            <person name="Tang K.H."/>
            <person name="Barry K."/>
            <person name="Chertkov O."/>
            <person name="Dalin E."/>
            <person name="Han C.S."/>
            <person name="Hauser L.J."/>
            <person name="Honchak B.M."/>
            <person name="Karbach L.E."/>
            <person name="Land M.L."/>
            <person name="Lapidus A."/>
            <person name="Larimer F.W."/>
            <person name="Mikhailova N."/>
            <person name="Pitluck S."/>
            <person name="Pierson B.K."/>
            <person name="Blankenship R.E."/>
        </authorList>
    </citation>
    <scope>NUCLEOTIDE SEQUENCE [LARGE SCALE GENOMIC DNA]</scope>
    <source>
        <strain evidence="2">ATCC 29366 / DSM 635 / J-10-fl</strain>
    </source>
</reference>
<dbReference type="HOGENOM" id="CLU_185990_1_0_0"/>
<dbReference type="EMBL" id="CP000909">
    <property type="protein sequence ID" value="ABY36341.1"/>
    <property type="molecule type" value="Genomic_DNA"/>
</dbReference>
<dbReference type="InParanoid" id="A9WHL5"/>